<gene>
    <name evidence="2" type="ORF">BBI17_005744</name>
    <name evidence="3" type="ORF">BBO99_00005712</name>
    <name evidence="1" type="ORF">JM18_005069</name>
</gene>
<evidence type="ECO:0000313" key="3">
    <source>
        <dbReference type="EMBL" id="RLN78811.1"/>
    </source>
</evidence>
<dbReference type="EMBL" id="MBDN02000173">
    <property type="protein sequence ID" value="RLN78811.1"/>
    <property type="molecule type" value="Genomic_DNA"/>
</dbReference>
<comment type="caution">
    <text evidence="2">The sequence shown here is derived from an EMBL/GenBank/DDBJ whole genome shotgun (WGS) entry which is preliminary data.</text>
</comment>
<sequence>MSVQARINFFETFSTGASVATTTTNTATADCTLNVHSIVDYFETIATPSTAAATTTNATMLTAVQTRSPVKSRATAPLADVPELDASTPEDTEAAQFKEYVERIWYGDLNYLSYDYQWRQTHMTPADAIPIRAQRKLHTPSDYEDRDNSMVDPAAHWDPSESLFPLDSPMGIEDHDEPLTETLKAVEAAEAAQLKERVQRIWYGDLCHLSYDSRWRRMQAARTNTTPIQATQTQSVLDISAAYDDEVAVPAEPIIVTDQAELSAIAAGVQAPALPSHLRSTRIPLPSLRSVWLQPIGTQGHVVDNVGPTAANRAPVATEAHRERRNRLAEYRARLKK</sequence>
<reference evidence="4 5" key="2">
    <citation type="submission" date="2018-07" db="EMBL/GenBank/DDBJ databases">
        <title>Genome sequencing of oomycete isolates from Chile give support for New Zealand origin for Phytophthora kernoviae and make available the first Nothophytophthora sp. genome.</title>
        <authorList>
            <person name="Studholme D.J."/>
            <person name="Sanfuentes E."/>
            <person name="Panda P."/>
            <person name="Hill R."/>
            <person name="Sambles C."/>
            <person name="Grant M."/>
            <person name="Williams N.M."/>
            <person name="Mcdougal R.L."/>
        </authorList>
    </citation>
    <scope>NUCLEOTIDE SEQUENCE [LARGE SCALE GENOMIC DNA]</scope>
    <source>
        <strain evidence="2">Chile2</strain>
        <strain evidence="3">Chile4</strain>
    </source>
</reference>
<reference evidence="1" key="1">
    <citation type="journal article" date="2015" name="Genom Data">
        <title>Genome sequences of six Phytophthora species associated with forests in New Zealand.</title>
        <authorList>
            <person name="Studholme D.J."/>
            <person name="McDougal R.L."/>
            <person name="Sambles C."/>
            <person name="Hansen E."/>
            <person name="Hardy G."/>
            <person name="Grant M."/>
            <person name="Ganley R.J."/>
            <person name="Williams N.M."/>
        </authorList>
    </citation>
    <scope>NUCLEOTIDE SEQUENCE</scope>
    <source>
        <strain evidence="1">NZFS 3630</strain>
    </source>
</reference>
<proteinExistence type="predicted"/>
<keyword evidence="4" id="KW-1185">Reference proteome</keyword>
<reference evidence="1" key="3">
    <citation type="submission" date="2020-06" db="EMBL/GenBank/DDBJ databases">
        <authorList>
            <person name="Studholme D.J."/>
        </authorList>
    </citation>
    <scope>NUCLEOTIDE SEQUENCE</scope>
    <source>
        <strain evidence="1">NZFS 3630</strain>
    </source>
</reference>
<dbReference type="Proteomes" id="UP000285624">
    <property type="component" value="Unassembled WGS sequence"/>
</dbReference>
<dbReference type="EMBL" id="MAYM02001819">
    <property type="protein sequence ID" value="RLN10555.1"/>
    <property type="molecule type" value="Genomic_DNA"/>
</dbReference>
<evidence type="ECO:0000313" key="4">
    <source>
        <dbReference type="Proteomes" id="UP000285624"/>
    </source>
</evidence>
<dbReference type="Proteomes" id="UP000285883">
    <property type="component" value="Unassembled WGS sequence"/>
</dbReference>
<evidence type="ECO:0000313" key="2">
    <source>
        <dbReference type="EMBL" id="RLN10555.1"/>
    </source>
</evidence>
<protein>
    <submittedName>
        <fullName evidence="2">Uncharacterized protein</fullName>
    </submittedName>
</protein>
<accession>A0A3R7FYH6</accession>
<dbReference type="Proteomes" id="UP000792063">
    <property type="component" value="Unassembled WGS sequence"/>
</dbReference>
<evidence type="ECO:0000313" key="1">
    <source>
        <dbReference type="EMBL" id="KAG2522023.1"/>
    </source>
</evidence>
<dbReference type="EMBL" id="JPWU03000227">
    <property type="protein sequence ID" value="KAG2522023.1"/>
    <property type="molecule type" value="Genomic_DNA"/>
</dbReference>
<evidence type="ECO:0000313" key="5">
    <source>
        <dbReference type="Proteomes" id="UP000285883"/>
    </source>
</evidence>
<dbReference type="AlphaFoldDB" id="A0A3R7FYH6"/>
<organism evidence="2 5">
    <name type="scientific">Phytophthora kernoviae</name>
    <dbReference type="NCBI Taxonomy" id="325452"/>
    <lineage>
        <taxon>Eukaryota</taxon>
        <taxon>Sar</taxon>
        <taxon>Stramenopiles</taxon>
        <taxon>Oomycota</taxon>
        <taxon>Peronosporomycetes</taxon>
        <taxon>Peronosporales</taxon>
        <taxon>Peronosporaceae</taxon>
        <taxon>Phytophthora</taxon>
    </lineage>
</organism>
<name>A0A3R7FYH6_9STRA</name>